<dbReference type="PANTHER" id="PTHR47345">
    <property type="entry name" value="CUT9-INTERACTING PROTEIN SCN1"/>
    <property type="match status" value="1"/>
</dbReference>
<feature type="region of interest" description="Disordered" evidence="1">
    <location>
        <begin position="252"/>
        <end position="285"/>
    </location>
</feature>
<dbReference type="SUPFAM" id="SSF51556">
    <property type="entry name" value="Metallo-dependent hydrolases"/>
    <property type="match status" value="1"/>
</dbReference>
<evidence type="ECO:0000313" key="2">
    <source>
        <dbReference type="EMBL" id="WEW57299.1"/>
    </source>
</evidence>
<reference evidence="2" key="1">
    <citation type="submission" date="2023-03" db="EMBL/GenBank/DDBJ databases">
        <title>Emydomyces testavorans Genome Sequence.</title>
        <authorList>
            <person name="Hoyer L."/>
        </authorList>
    </citation>
    <scope>NUCLEOTIDE SEQUENCE</scope>
    <source>
        <strain evidence="2">16-2883</strain>
    </source>
</reference>
<dbReference type="InterPro" id="IPR053044">
    <property type="entry name" value="Metallo-hydrolase/TatD-type"/>
</dbReference>
<keyword evidence="3" id="KW-1185">Reference proteome</keyword>
<dbReference type="Pfam" id="PF01026">
    <property type="entry name" value="TatD_DNase"/>
    <property type="match status" value="1"/>
</dbReference>
<organism evidence="2 3">
    <name type="scientific">Emydomyces testavorans</name>
    <dbReference type="NCBI Taxonomy" id="2070801"/>
    <lineage>
        <taxon>Eukaryota</taxon>
        <taxon>Fungi</taxon>
        <taxon>Dikarya</taxon>
        <taxon>Ascomycota</taxon>
        <taxon>Pezizomycotina</taxon>
        <taxon>Eurotiomycetes</taxon>
        <taxon>Eurotiomycetidae</taxon>
        <taxon>Onygenales</taxon>
        <taxon>Nannizziopsiaceae</taxon>
        <taxon>Emydomyces</taxon>
    </lineage>
</organism>
<dbReference type="InterPro" id="IPR032466">
    <property type="entry name" value="Metal_Hydrolase"/>
</dbReference>
<dbReference type="Gene3D" id="3.20.20.140">
    <property type="entry name" value="Metal-dependent hydrolases"/>
    <property type="match status" value="1"/>
</dbReference>
<evidence type="ECO:0000313" key="3">
    <source>
        <dbReference type="Proteomes" id="UP001219355"/>
    </source>
</evidence>
<sequence length="395" mass="44479">MEVDAIDRSSPFPWELGIFDAHCHPTDTMPSIDEIPSMKTRSLAIMATRGQDQHLVAEVASRFANLDSVSHSGPGETITNRKIIPCFGWHPWFSHQILDDTTDTVQSANIDKWKHYKSVLAPSIEDEHLLDDLPAPRPLSTFIRETRQYLLTYPYALVGEIGLDRSFRIPNAWFPHEIETRDPSRTPGSREGRTLSPYRVQLSHQKAILKAQLQLAGELQRPVSIHSVQAQGAVLEVLCELWKGYEKPVLSKRQQKRQDSATGTHDEEGEEKLDKSKHKARNRQPLPFPPRICMHSYSGPVEPLKQFLHPSNPADVYFSFSSVINLSNGPASKAVEVIKGVPDDRILAESDLHCAGQKMDDALEVIVRKICEIRGWGLEDGVKKLGANWTRFAYG</sequence>
<dbReference type="AlphaFoldDB" id="A0AAF0IJZ6"/>
<gene>
    <name evidence="2" type="primary">scn1</name>
    <name evidence="2" type="ORF">PRK78_002764</name>
</gene>
<dbReference type="GO" id="GO:0016788">
    <property type="term" value="F:hydrolase activity, acting on ester bonds"/>
    <property type="evidence" value="ECO:0007669"/>
    <property type="project" value="InterPro"/>
</dbReference>
<accession>A0AAF0IJZ6</accession>
<protein>
    <submittedName>
        <fullName evidence="2">Cut9-interacting protein scn1</fullName>
    </submittedName>
</protein>
<name>A0AAF0IJZ6_9EURO</name>
<dbReference type="EMBL" id="CP120628">
    <property type="protein sequence ID" value="WEW57299.1"/>
    <property type="molecule type" value="Genomic_DNA"/>
</dbReference>
<proteinExistence type="predicted"/>
<dbReference type="Proteomes" id="UP001219355">
    <property type="component" value="Chromosome 2"/>
</dbReference>
<dbReference type="PANTHER" id="PTHR47345:SF1">
    <property type="entry name" value="CUT9-INTERACTING PROTEIN SCN1"/>
    <property type="match status" value="1"/>
</dbReference>
<dbReference type="InterPro" id="IPR001130">
    <property type="entry name" value="TatD-like"/>
</dbReference>
<evidence type="ECO:0000256" key="1">
    <source>
        <dbReference type="SAM" id="MobiDB-lite"/>
    </source>
</evidence>